<proteinExistence type="predicted"/>
<dbReference type="AlphaFoldDB" id="A0AAD4CLD2"/>
<keyword evidence="3" id="KW-0812">Transmembrane</keyword>
<evidence type="ECO:0000256" key="2">
    <source>
        <dbReference type="SAM" id="MobiDB-lite"/>
    </source>
</evidence>
<name>A0AAD4CLD2_ASPNN</name>
<reference evidence="4" key="1">
    <citation type="journal article" date="2019" name="Beilstein J. Org. Chem.">
        <title>Nanangenines: drimane sesquiterpenoids as the dominant metabolite cohort of a novel Australian fungus, Aspergillus nanangensis.</title>
        <authorList>
            <person name="Lacey H.J."/>
            <person name="Gilchrist C.L.M."/>
            <person name="Crombie A."/>
            <person name="Kalaitzis J.A."/>
            <person name="Vuong D."/>
            <person name="Rutledge P.J."/>
            <person name="Turner P."/>
            <person name="Pitt J.I."/>
            <person name="Lacey E."/>
            <person name="Chooi Y.H."/>
            <person name="Piggott A.M."/>
        </authorList>
    </citation>
    <scope>NUCLEOTIDE SEQUENCE</scope>
    <source>
        <strain evidence="4">MST-FP2251</strain>
    </source>
</reference>
<sequence length="602" mass="69582">MYTYHRMRRLKWLQMNYCRGEEKGMELRAFVESETDLPDLMESEISSMLVPIIMIIGIMAIIVIGLLIYLVRLSLAHQLVRYLSRDTDTGSERDIYAATNNLERENKLIARIKDHELQTIKMTNVLRSQEKELKCAQEEVKCKTAWSNPSIVIQLRQEIAQKDAELMIANERLGEWQTSSGNTKNTAPADRDYQQQLVQEKYETEVYYEERIALHHNEIQKYKQDIMKAEQHVVDSKNKETEACELQKQESLKHHDLVAIHGDLLIQYESLKPKYQALLDEKQALDLKLQELITDNKGIARQHEDLVGCYQASVVQNQAHGNETEQLKSQLCDLQDLYEKTLLTLRTIQQESNEASGRAVFLQMELDKVKSSADRIVKEAQDNLARETEAEAGLRQTLHDIKSACDITLEEERKATQRARQQVEDLTAHIGQLKDESEDLQSRITMTVRDSQRKHEETLVHKHTIEILECRLSRLENRDRTQDIPKRQTGNIGSIATALDQCRVQLSEKETENHDLRCKLEQCSQAPGGGVPEDGHVAKERYEKALSELDNVKRQHTENQILWARRNSELDKECQKLRVSLSNAEAENGGRRPFSRRPPNTR</sequence>
<keyword evidence="3" id="KW-1133">Transmembrane helix</keyword>
<feature type="region of interest" description="Disordered" evidence="2">
    <location>
        <begin position="581"/>
        <end position="602"/>
    </location>
</feature>
<keyword evidence="3" id="KW-0472">Membrane</keyword>
<evidence type="ECO:0000256" key="3">
    <source>
        <dbReference type="SAM" id="Phobius"/>
    </source>
</evidence>
<protein>
    <submittedName>
        <fullName evidence="4">Uncharacterized protein</fullName>
    </submittedName>
</protein>
<accession>A0AAD4CLD2</accession>
<evidence type="ECO:0000313" key="4">
    <source>
        <dbReference type="EMBL" id="KAF9888660.1"/>
    </source>
</evidence>
<evidence type="ECO:0000256" key="1">
    <source>
        <dbReference type="SAM" id="Coils"/>
    </source>
</evidence>
<comment type="caution">
    <text evidence="4">The sequence shown here is derived from an EMBL/GenBank/DDBJ whole genome shotgun (WGS) entry which is preliminary data.</text>
</comment>
<keyword evidence="1" id="KW-0175">Coiled coil</keyword>
<reference evidence="4" key="2">
    <citation type="submission" date="2020-02" db="EMBL/GenBank/DDBJ databases">
        <authorList>
            <person name="Gilchrist C.L.M."/>
            <person name="Chooi Y.-H."/>
        </authorList>
    </citation>
    <scope>NUCLEOTIDE SEQUENCE</scope>
    <source>
        <strain evidence="4">MST-FP2251</strain>
    </source>
</reference>
<feature type="transmembrane region" description="Helical" evidence="3">
    <location>
        <begin position="49"/>
        <end position="71"/>
    </location>
</feature>
<organism evidence="4 5">
    <name type="scientific">Aspergillus nanangensis</name>
    <dbReference type="NCBI Taxonomy" id="2582783"/>
    <lineage>
        <taxon>Eukaryota</taxon>
        <taxon>Fungi</taxon>
        <taxon>Dikarya</taxon>
        <taxon>Ascomycota</taxon>
        <taxon>Pezizomycotina</taxon>
        <taxon>Eurotiomycetes</taxon>
        <taxon>Eurotiomycetidae</taxon>
        <taxon>Eurotiales</taxon>
        <taxon>Aspergillaceae</taxon>
        <taxon>Aspergillus</taxon>
        <taxon>Aspergillus subgen. Circumdati</taxon>
    </lineage>
</organism>
<keyword evidence="5" id="KW-1185">Reference proteome</keyword>
<dbReference type="Proteomes" id="UP001194746">
    <property type="component" value="Unassembled WGS sequence"/>
</dbReference>
<dbReference type="EMBL" id="VCAU01000044">
    <property type="protein sequence ID" value="KAF9888660.1"/>
    <property type="molecule type" value="Genomic_DNA"/>
</dbReference>
<feature type="coiled-coil region" evidence="1">
    <location>
        <begin position="212"/>
        <end position="239"/>
    </location>
</feature>
<evidence type="ECO:0000313" key="5">
    <source>
        <dbReference type="Proteomes" id="UP001194746"/>
    </source>
</evidence>
<gene>
    <name evidence="4" type="ORF">FE257_008418</name>
</gene>
<feature type="coiled-coil region" evidence="1">
    <location>
        <begin position="377"/>
        <end position="443"/>
    </location>
</feature>